<keyword evidence="6" id="KW-1133">Transmembrane helix</keyword>
<reference evidence="8 9" key="1">
    <citation type="submission" date="2017-08" db="EMBL/GenBank/DDBJ databases">
        <title>Infants hospitalized years apart are colonized by the same room-sourced microbial strains.</title>
        <authorList>
            <person name="Brooks B."/>
            <person name="Olm M.R."/>
            <person name="Firek B.A."/>
            <person name="Baker R."/>
            <person name="Thomas B.C."/>
            <person name="Morowitz M.J."/>
            <person name="Banfield J.F."/>
        </authorList>
    </citation>
    <scope>NUCLEOTIDE SEQUENCE [LARGE SCALE GENOMIC DNA]</scope>
    <source>
        <strain evidence="8">S2_003_000_R2_14</strain>
    </source>
</reference>
<dbReference type="AlphaFoldDB" id="A0A2W5V246"/>
<comment type="caution">
    <text evidence="8">The sequence shown here is derived from an EMBL/GenBank/DDBJ whole genome shotgun (WGS) entry which is preliminary data.</text>
</comment>
<dbReference type="Proteomes" id="UP000249061">
    <property type="component" value="Unassembled WGS sequence"/>
</dbReference>
<dbReference type="GO" id="GO:0004674">
    <property type="term" value="F:protein serine/threonine kinase activity"/>
    <property type="evidence" value="ECO:0007669"/>
    <property type="project" value="TreeGrafter"/>
</dbReference>
<proteinExistence type="predicted"/>
<dbReference type="Gene3D" id="3.30.200.20">
    <property type="entry name" value="Phosphorylase Kinase, domain 1"/>
    <property type="match status" value="1"/>
</dbReference>
<feature type="region of interest" description="Disordered" evidence="5">
    <location>
        <begin position="259"/>
        <end position="299"/>
    </location>
</feature>
<keyword evidence="2" id="KW-0547">Nucleotide-binding</keyword>
<organism evidence="8 9">
    <name type="scientific">Archangium gephyra</name>
    <dbReference type="NCBI Taxonomy" id="48"/>
    <lineage>
        <taxon>Bacteria</taxon>
        <taxon>Pseudomonadati</taxon>
        <taxon>Myxococcota</taxon>
        <taxon>Myxococcia</taxon>
        <taxon>Myxococcales</taxon>
        <taxon>Cystobacterineae</taxon>
        <taxon>Archangiaceae</taxon>
        <taxon>Archangium</taxon>
    </lineage>
</organism>
<dbReference type="EMBL" id="QFQP01000005">
    <property type="protein sequence ID" value="PZR15468.1"/>
    <property type="molecule type" value="Genomic_DNA"/>
</dbReference>
<dbReference type="PROSITE" id="PS00108">
    <property type="entry name" value="PROTEIN_KINASE_ST"/>
    <property type="match status" value="1"/>
</dbReference>
<evidence type="ECO:0000256" key="4">
    <source>
        <dbReference type="ARBA" id="ARBA00022840"/>
    </source>
</evidence>
<dbReference type="InterPro" id="IPR008271">
    <property type="entry name" value="Ser/Thr_kinase_AS"/>
</dbReference>
<keyword evidence="3" id="KW-0418">Kinase</keyword>
<dbReference type="GO" id="GO:0005524">
    <property type="term" value="F:ATP binding"/>
    <property type="evidence" value="ECO:0007669"/>
    <property type="project" value="UniProtKB-KW"/>
</dbReference>
<dbReference type="SMART" id="SM00220">
    <property type="entry name" value="S_TKc"/>
    <property type="match status" value="1"/>
</dbReference>
<keyword evidence="4" id="KW-0067">ATP-binding</keyword>
<evidence type="ECO:0000313" key="8">
    <source>
        <dbReference type="EMBL" id="PZR15468.1"/>
    </source>
</evidence>
<feature type="compositionally biased region" description="Polar residues" evidence="5">
    <location>
        <begin position="278"/>
        <end position="293"/>
    </location>
</feature>
<protein>
    <recommendedName>
        <fullName evidence="7">Protein kinase domain-containing protein</fullName>
    </recommendedName>
</protein>
<evidence type="ECO:0000256" key="2">
    <source>
        <dbReference type="ARBA" id="ARBA00022741"/>
    </source>
</evidence>
<dbReference type="PROSITE" id="PS50011">
    <property type="entry name" value="PROTEIN_KINASE_DOM"/>
    <property type="match status" value="1"/>
</dbReference>
<gene>
    <name evidence="8" type="ORF">DI536_08450</name>
</gene>
<keyword evidence="6" id="KW-0812">Transmembrane</keyword>
<keyword evidence="1" id="KW-0808">Transferase</keyword>
<dbReference type="PANTHER" id="PTHR43289">
    <property type="entry name" value="MITOGEN-ACTIVATED PROTEIN KINASE KINASE KINASE 20-RELATED"/>
    <property type="match status" value="1"/>
</dbReference>
<evidence type="ECO:0000256" key="1">
    <source>
        <dbReference type="ARBA" id="ARBA00022679"/>
    </source>
</evidence>
<dbReference type="SUPFAM" id="SSF56112">
    <property type="entry name" value="Protein kinase-like (PK-like)"/>
    <property type="match status" value="1"/>
</dbReference>
<evidence type="ECO:0000259" key="7">
    <source>
        <dbReference type="PROSITE" id="PS50011"/>
    </source>
</evidence>
<dbReference type="InterPro" id="IPR011009">
    <property type="entry name" value="Kinase-like_dom_sf"/>
</dbReference>
<evidence type="ECO:0000256" key="6">
    <source>
        <dbReference type="SAM" id="Phobius"/>
    </source>
</evidence>
<feature type="domain" description="Protein kinase" evidence="7">
    <location>
        <begin position="1"/>
        <end position="249"/>
    </location>
</feature>
<dbReference type="InterPro" id="IPR000719">
    <property type="entry name" value="Prot_kinase_dom"/>
</dbReference>
<sequence>MGEVLLATELTTDRRVAIKRLAPALVAEQSFVNRFLREAKLLAHLEHPNLVGLLGVEVADGVPFIVMKYAEGQTLDALLKERTRLSVRQALPLLDQLASALDYLHARGVVHRDLKPANLIVDSNDRLTVLDFGVSRQRDAARLTSPGYFVGTPLYSAPEQILSDDCDPPVDLYALGLITWHMLVGEHPFGKNVKDPGDIMVLQVNAAPTLASRANAAVPLPVARVIDRALDKEPSKRHPTARAFYEDLVSAFGRDATEGADEARSAGPVPSEPLPQHETATAVASNPAASSRVTRAEGVRVQEPAPVTAGSKPPWLIIVGAGLLLLLGLLALLLIRR</sequence>
<keyword evidence="6" id="KW-0472">Membrane</keyword>
<name>A0A2W5V246_9BACT</name>
<feature type="transmembrane region" description="Helical" evidence="6">
    <location>
        <begin position="315"/>
        <end position="335"/>
    </location>
</feature>
<accession>A0A2W5V246</accession>
<evidence type="ECO:0000313" key="9">
    <source>
        <dbReference type="Proteomes" id="UP000249061"/>
    </source>
</evidence>
<evidence type="ECO:0000256" key="5">
    <source>
        <dbReference type="SAM" id="MobiDB-lite"/>
    </source>
</evidence>
<dbReference type="PANTHER" id="PTHR43289:SF6">
    <property type="entry name" value="SERINE_THREONINE-PROTEIN KINASE NEKL-3"/>
    <property type="match status" value="1"/>
</dbReference>
<dbReference type="Pfam" id="PF00069">
    <property type="entry name" value="Pkinase"/>
    <property type="match status" value="1"/>
</dbReference>
<dbReference type="Gene3D" id="1.10.510.10">
    <property type="entry name" value="Transferase(Phosphotransferase) domain 1"/>
    <property type="match status" value="1"/>
</dbReference>
<evidence type="ECO:0000256" key="3">
    <source>
        <dbReference type="ARBA" id="ARBA00022777"/>
    </source>
</evidence>
<dbReference type="CDD" id="cd14014">
    <property type="entry name" value="STKc_PknB_like"/>
    <property type="match status" value="1"/>
</dbReference>